<dbReference type="Proteomes" id="UP001187682">
    <property type="component" value="Unassembled WGS sequence"/>
</dbReference>
<feature type="region of interest" description="Disordered" evidence="8">
    <location>
        <begin position="251"/>
        <end position="297"/>
    </location>
</feature>
<dbReference type="InterPro" id="IPR001680">
    <property type="entry name" value="WD40_rpt"/>
</dbReference>
<dbReference type="PROSITE" id="PS00678">
    <property type="entry name" value="WD_REPEATS_1"/>
    <property type="match status" value="1"/>
</dbReference>
<evidence type="ECO:0000256" key="7">
    <source>
        <dbReference type="PROSITE-ProRule" id="PRU00221"/>
    </source>
</evidence>
<dbReference type="InterPro" id="IPR015943">
    <property type="entry name" value="WD40/YVTN_repeat-like_dom_sf"/>
</dbReference>
<name>A0AAE8MVB9_9PEZI</name>
<dbReference type="Gene3D" id="2.130.10.10">
    <property type="entry name" value="YVTN repeat-like/Quinoprotein amine dehydrogenase"/>
    <property type="match status" value="2"/>
</dbReference>
<dbReference type="SMART" id="SM00320">
    <property type="entry name" value="WD40"/>
    <property type="match status" value="5"/>
</dbReference>
<evidence type="ECO:0000313" key="10">
    <source>
        <dbReference type="Proteomes" id="UP001187682"/>
    </source>
</evidence>
<dbReference type="PROSITE" id="PS50082">
    <property type="entry name" value="WD_REPEATS_2"/>
    <property type="match status" value="2"/>
</dbReference>
<reference evidence="9" key="1">
    <citation type="submission" date="2018-03" db="EMBL/GenBank/DDBJ databases">
        <authorList>
            <person name="Guldener U."/>
        </authorList>
    </citation>
    <scope>NUCLEOTIDE SEQUENCE</scope>
</reference>
<comment type="caution">
    <text evidence="9">The sequence shown here is derived from an EMBL/GenBank/DDBJ whole genome shotgun (WGS) entry which is preliminary data.</text>
</comment>
<feature type="region of interest" description="Disordered" evidence="8">
    <location>
        <begin position="347"/>
        <end position="375"/>
    </location>
</feature>
<evidence type="ECO:0000313" key="9">
    <source>
        <dbReference type="EMBL" id="SPO01402.1"/>
    </source>
</evidence>
<evidence type="ECO:0000256" key="3">
    <source>
        <dbReference type="ARBA" id="ARBA00037338"/>
    </source>
</evidence>
<organism evidence="9 10">
    <name type="scientific">Cephalotrichum gorgonifer</name>
    <dbReference type="NCBI Taxonomy" id="2041049"/>
    <lineage>
        <taxon>Eukaryota</taxon>
        <taxon>Fungi</taxon>
        <taxon>Dikarya</taxon>
        <taxon>Ascomycota</taxon>
        <taxon>Pezizomycotina</taxon>
        <taxon>Sordariomycetes</taxon>
        <taxon>Hypocreomycetidae</taxon>
        <taxon>Microascales</taxon>
        <taxon>Microascaceae</taxon>
        <taxon>Cephalotrichum</taxon>
    </lineage>
</organism>
<feature type="compositionally biased region" description="Basic and acidic residues" evidence="8">
    <location>
        <begin position="254"/>
        <end position="269"/>
    </location>
</feature>
<dbReference type="Pfam" id="PF00400">
    <property type="entry name" value="WD40"/>
    <property type="match status" value="3"/>
</dbReference>
<dbReference type="EMBL" id="ONZQ02000005">
    <property type="protein sequence ID" value="SPO01402.1"/>
    <property type="molecule type" value="Genomic_DNA"/>
</dbReference>
<comment type="function">
    <text evidence="3">Component of the ASTRA complex involved in chromatin remodeling.</text>
</comment>
<evidence type="ECO:0000256" key="4">
    <source>
        <dbReference type="ARBA" id="ARBA00037931"/>
    </source>
</evidence>
<dbReference type="PANTHER" id="PTHR19854">
    <property type="entry name" value="TRANSDUCIN BETA-LIKE 3"/>
    <property type="match status" value="1"/>
</dbReference>
<sequence length="415" mass="44975">MADSGAAHPKAILRGHKSQVHVARFVHNNERLVTGDAEGFLVVWDLTIMRPRAVWRAHQKTILGVEEWGPERLVTHGRDNELIVWKFTAGEEAGYSQALPLDGVPDTRPKPWIQHILPVNAMNFCAFAMAPCRAGISIAEASEVLISTPNAIHLEGLDIYHLPSQARLHTLKPVPGAGMPMALSLFHRDGGLHLIAAYENGAAVVLRANLDAGAWTTLYKNQSHSQPILSFDVSPCLTYFVTSAASAVIAKHPIPREPGEDDAPGKEKQTATAASTEEHEAASTPLKSVNTKHAGQQSLRIRSDGSIFATAGWDSKVRVYSAKSLKEVAVLKWHQSGCFSVAFADVGSRQPSTTPTKSGEETTEPPNSGSSSVVRTQAGAPAYFNVKDRRIQQAREAHWIAAGSKDGKVSLWDIY</sequence>
<evidence type="ECO:0000256" key="1">
    <source>
        <dbReference type="ARBA" id="ARBA00022574"/>
    </source>
</evidence>
<dbReference type="AlphaFoldDB" id="A0AAE8MVB9"/>
<keyword evidence="10" id="KW-1185">Reference proteome</keyword>
<keyword evidence="2" id="KW-0677">Repeat</keyword>
<dbReference type="InterPro" id="IPR036322">
    <property type="entry name" value="WD40_repeat_dom_sf"/>
</dbReference>
<dbReference type="PANTHER" id="PTHR19854:SF1">
    <property type="entry name" value="GUANINE NUCLEOTIDE-BINDING PROTEIN SUBUNIT BETA-LIKE PROTEIN 1"/>
    <property type="match status" value="1"/>
</dbReference>
<comment type="similarity">
    <text evidence="4">Belongs to the WD repeat ASA1 family.</text>
</comment>
<protein>
    <recommendedName>
        <fullName evidence="6">ASTRA-associated protein 1</fullName>
    </recommendedName>
</protein>
<evidence type="ECO:0000256" key="5">
    <source>
        <dbReference type="ARBA" id="ARBA00038749"/>
    </source>
</evidence>
<feature type="repeat" description="WD" evidence="7">
    <location>
        <begin position="13"/>
        <end position="46"/>
    </location>
</feature>
<dbReference type="SUPFAM" id="SSF50978">
    <property type="entry name" value="WD40 repeat-like"/>
    <property type="match status" value="1"/>
</dbReference>
<feature type="compositionally biased region" description="Polar residues" evidence="8">
    <location>
        <begin position="364"/>
        <end position="375"/>
    </location>
</feature>
<evidence type="ECO:0000256" key="2">
    <source>
        <dbReference type="ARBA" id="ARBA00022737"/>
    </source>
</evidence>
<feature type="compositionally biased region" description="Polar residues" evidence="8">
    <location>
        <begin position="285"/>
        <end position="297"/>
    </location>
</feature>
<evidence type="ECO:0000256" key="8">
    <source>
        <dbReference type="SAM" id="MobiDB-lite"/>
    </source>
</evidence>
<evidence type="ECO:0000256" key="6">
    <source>
        <dbReference type="ARBA" id="ARBA00040563"/>
    </source>
</evidence>
<feature type="repeat" description="WD" evidence="7">
    <location>
        <begin position="400"/>
        <end position="415"/>
    </location>
</feature>
<accession>A0AAE8MVB9</accession>
<comment type="subunit">
    <text evidence="5">Component of the ASTRA chromatin remodeling machinery complex.</text>
</comment>
<dbReference type="InterPro" id="IPR019775">
    <property type="entry name" value="WD40_repeat_CS"/>
</dbReference>
<gene>
    <name evidence="9" type="ORF">DNG_04078</name>
</gene>
<keyword evidence="1 7" id="KW-0853">WD repeat</keyword>
<proteinExistence type="inferred from homology"/>
<dbReference type="PROSITE" id="PS50294">
    <property type="entry name" value="WD_REPEATS_REGION"/>
    <property type="match status" value="1"/>
</dbReference>